<dbReference type="EMBL" id="BFAD01000003">
    <property type="protein sequence ID" value="GBE80572.1"/>
    <property type="molecule type" value="Genomic_DNA"/>
</dbReference>
<name>A0A401GEG4_9APHY</name>
<feature type="compositionally biased region" description="Basic and acidic residues" evidence="1">
    <location>
        <begin position="165"/>
        <end position="178"/>
    </location>
</feature>
<feature type="region of interest" description="Disordered" evidence="1">
    <location>
        <begin position="90"/>
        <end position="178"/>
    </location>
</feature>
<dbReference type="RefSeq" id="XP_027611485.1">
    <property type="nucleotide sequence ID" value="XM_027755684.1"/>
</dbReference>
<dbReference type="InParanoid" id="A0A401GEG4"/>
<dbReference type="GeneID" id="38777489"/>
<feature type="compositionally biased region" description="Basic and acidic residues" evidence="1">
    <location>
        <begin position="118"/>
        <end position="144"/>
    </location>
</feature>
<evidence type="ECO:0000313" key="3">
    <source>
        <dbReference type="Proteomes" id="UP000287166"/>
    </source>
</evidence>
<evidence type="ECO:0000313" key="2">
    <source>
        <dbReference type="EMBL" id="GBE80572.1"/>
    </source>
</evidence>
<organism evidence="2 3">
    <name type="scientific">Sparassis crispa</name>
    <dbReference type="NCBI Taxonomy" id="139825"/>
    <lineage>
        <taxon>Eukaryota</taxon>
        <taxon>Fungi</taxon>
        <taxon>Dikarya</taxon>
        <taxon>Basidiomycota</taxon>
        <taxon>Agaricomycotina</taxon>
        <taxon>Agaricomycetes</taxon>
        <taxon>Polyporales</taxon>
        <taxon>Sparassidaceae</taxon>
        <taxon>Sparassis</taxon>
    </lineage>
</organism>
<sequence>MPHRALYNDDIVREIVGNLSAEYHLKMKMNKKGFPTEDYLETLAAVSPELQGSKEALVACARVCKSFSEPALRGLWRKLETVTPLLSLFSTCKEGPQETSNQDSRDEPLEDSEDDDGDRQQGDRSGNEEDGKEDRGDGSEHGENDVEVVEGGDSDPDDEDEEHAGEDTDYPKNADKHSGRVLAIRGKISDKQWTRFQYHAMHIRALRVVEAPVNPAQFSKLFIRNRRQPLLPLLEELQWDLWCVTDWSMLAITSPSLRSLILYLTPAYTANWSAGRDTALESVLQSICSSAPQLQILSMFGLVRAVQWPAITQWKRLRKLQLVNRPHSGNNFIDFDGLRALSTMEQLIDLSINVKLPDASVIQAVEFPHLVRLTVFGSPEPSTRFLTTVSIPHLRTFRFQSWFSLVLPDVSQALFTMIANKFPLLRTIDFFDFICFQPEPTVLLTKLVEPLFVLHDLEDVSLLIASTSLPAVMSNGDFRLIGSAWPKLQRLWLCAPGRSGYRDSGFTAEGLPELFRLCPNLVLLDLPDVDFRTLPNQPSYPVLSDKLLRLNLRNRAIIVKDCMKSAKFVRDSFPNLDLAGMLMLDDSKFAINKLWQPVLGIAYTSKSAYLMAQCGWTGPLK</sequence>
<evidence type="ECO:0000256" key="1">
    <source>
        <dbReference type="SAM" id="MobiDB-lite"/>
    </source>
</evidence>
<proteinExistence type="predicted"/>
<feature type="compositionally biased region" description="Acidic residues" evidence="1">
    <location>
        <begin position="145"/>
        <end position="164"/>
    </location>
</feature>
<protein>
    <submittedName>
        <fullName evidence="2">Uncharacterized protein</fullName>
    </submittedName>
</protein>
<comment type="caution">
    <text evidence="2">The sequence shown here is derived from an EMBL/GenBank/DDBJ whole genome shotgun (WGS) entry which is preliminary data.</text>
</comment>
<accession>A0A401GEG4</accession>
<dbReference type="AlphaFoldDB" id="A0A401GEG4"/>
<reference evidence="2 3" key="1">
    <citation type="journal article" date="2018" name="Sci. Rep.">
        <title>Genome sequence of the cauliflower mushroom Sparassis crispa (Hanabiratake) and its association with beneficial usage.</title>
        <authorList>
            <person name="Kiyama R."/>
            <person name="Furutani Y."/>
            <person name="Kawaguchi K."/>
            <person name="Nakanishi T."/>
        </authorList>
    </citation>
    <scope>NUCLEOTIDE SEQUENCE [LARGE SCALE GENOMIC DNA]</scope>
</reference>
<dbReference type="SUPFAM" id="SSF52047">
    <property type="entry name" value="RNI-like"/>
    <property type="match status" value="1"/>
</dbReference>
<gene>
    <name evidence="2" type="ORF">SCP_0302870</name>
</gene>
<feature type="compositionally biased region" description="Acidic residues" evidence="1">
    <location>
        <begin position="108"/>
        <end position="117"/>
    </location>
</feature>
<dbReference type="Proteomes" id="UP000287166">
    <property type="component" value="Unassembled WGS sequence"/>
</dbReference>
<dbReference type="InterPro" id="IPR032675">
    <property type="entry name" value="LRR_dom_sf"/>
</dbReference>
<keyword evidence="3" id="KW-1185">Reference proteome</keyword>
<dbReference type="Gene3D" id="3.80.10.10">
    <property type="entry name" value="Ribonuclease Inhibitor"/>
    <property type="match status" value="1"/>
</dbReference>